<keyword evidence="3 4" id="KW-0732">Signal</keyword>
<feature type="chain" id="PRO_5043454841" evidence="4">
    <location>
        <begin position="24"/>
        <end position="450"/>
    </location>
</feature>
<reference evidence="5 6" key="1">
    <citation type="submission" date="2019-09" db="EMBL/GenBank/DDBJ databases">
        <title>Draft genome sequencing of Hungatella hathewayi 123Y-2.</title>
        <authorList>
            <person name="Lv Q."/>
            <person name="Li S."/>
        </authorList>
    </citation>
    <scope>NUCLEOTIDE SEQUENCE [LARGE SCALE GENOMIC DNA]</scope>
    <source>
        <strain evidence="5 6">123Y-2</strain>
    </source>
</reference>
<evidence type="ECO:0000256" key="4">
    <source>
        <dbReference type="SAM" id="SignalP"/>
    </source>
</evidence>
<dbReference type="GO" id="GO:0055052">
    <property type="term" value="C:ATP-binding cassette (ABC) transporter complex, substrate-binding subunit-containing"/>
    <property type="evidence" value="ECO:0007669"/>
    <property type="project" value="TreeGrafter"/>
</dbReference>
<dbReference type="Proteomes" id="UP000434223">
    <property type="component" value="Unassembled WGS sequence"/>
</dbReference>
<proteinExistence type="inferred from homology"/>
<dbReference type="EMBL" id="WNME01000005">
    <property type="protein sequence ID" value="MUB63323.1"/>
    <property type="molecule type" value="Genomic_DNA"/>
</dbReference>
<evidence type="ECO:0000313" key="5">
    <source>
        <dbReference type="EMBL" id="MUB63323.1"/>
    </source>
</evidence>
<feature type="signal peptide" evidence="4">
    <location>
        <begin position="1"/>
        <end position="23"/>
    </location>
</feature>
<dbReference type="SUPFAM" id="SSF53850">
    <property type="entry name" value="Periplasmic binding protein-like II"/>
    <property type="match status" value="1"/>
</dbReference>
<sequence>MKKNIYALLLTAALAAGSLSGCGGNGTSGAEGSSQAGNAANQEAGSGADTVTIQYWQYAYDSKVAMMDELIKEFEAANPTIKIEHITYPYDSYFEKMAASIVTAQSSGVGPNIINYNCVDTSNYYAQGVLQPLPTDVFDPAVIDQEFSPLVQMGKINDVYYSLPTAVRTYAMFYNEKLLEENGYTEADLPKTWEEYADMAEKMTVWEGNNLKIAGSTMDKDGRLSHWFRILNKGLGGDLYGQDNKTAEYNSDTAKKSLDYLIDMYKNRKVSVSGFTTSDQVSFATGVAALHIDGSFRIATIKEKVGDSFEWGVAELPTWENGEKATYGDYWCNSITSFTKGPELDASVKFLQFLTSEDVMKRWSLATGEIGARMVFAEDQDLLSDPYMAPFIEALPYAFTSFSTKRYSVDDACKEIFETSLLGDGDPGQTLDTVNAKVQESLDEFWSEFE</sequence>
<comment type="similarity">
    <text evidence="1">Belongs to the bacterial solute-binding protein 1 family.</text>
</comment>
<dbReference type="PANTHER" id="PTHR30061">
    <property type="entry name" value="MALTOSE-BINDING PERIPLASMIC PROTEIN"/>
    <property type="match status" value="1"/>
</dbReference>
<dbReference type="InterPro" id="IPR006059">
    <property type="entry name" value="SBP"/>
</dbReference>
<dbReference type="RefSeq" id="WP_155560755.1">
    <property type="nucleotide sequence ID" value="NZ_JBDMEG010000025.1"/>
</dbReference>
<dbReference type="AlphaFoldDB" id="A0AAW9WG04"/>
<evidence type="ECO:0000313" key="6">
    <source>
        <dbReference type="Proteomes" id="UP000434223"/>
    </source>
</evidence>
<keyword evidence="2" id="KW-0813">Transport</keyword>
<dbReference type="GO" id="GO:0042956">
    <property type="term" value="P:maltodextrin transmembrane transport"/>
    <property type="evidence" value="ECO:0007669"/>
    <property type="project" value="TreeGrafter"/>
</dbReference>
<comment type="caution">
    <text evidence="5">The sequence shown here is derived from an EMBL/GenBank/DDBJ whole genome shotgun (WGS) entry which is preliminary data.</text>
</comment>
<dbReference type="Gene3D" id="3.40.190.10">
    <property type="entry name" value="Periplasmic binding protein-like II"/>
    <property type="match status" value="1"/>
</dbReference>
<dbReference type="PROSITE" id="PS51257">
    <property type="entry name" value="PROKAR_LIPOPROTEIN"/>
    <property type="match status" value="1"/>
</dbReference>
<name>A0AAW9WG04_9FIRM</name>
<gene>
    <name evidence="5" type="ORF">GNE07_09645</name>
</gene>
<evidence type="ECO:0000256" key="1">
    <source>
        <dbReference type="ARBA" id="ARBA00008520"/>
    </source>
</evidence>
<protein>
    <submittedName>
        <fullName evidence="5">Extracellular solute-binding protein</fullName>
    </submittedName>
</protein>
<dbReference type="PANTHER" id="PTHR30061:SF50">
    <property type="entry name" value="MALTOSE_MALTODEXTRIN-BINDING PERIPLASMIC PROTEIN"/>
    <property type="match status" value="1"/>
</dbReference>
<dbReference type="GO" id="GO:0015768">
    <property type="term" value="P:maltose transport"/>
    <property type="evidence" value="ECO:0007669"/>
    <property type="project" value="TreeGrafter"/>
</dbReference>
<dbReference type="GO" id="GO:1901982">
    <property type="term" value="F:maltose binding"/>
    <property type="evidence" value="ECO:0007669"/>
    <property type="project" value="TreeGrafter"/>
</dbReference>
<accession>A0AAW9WG04</accession>
<evidence type="ECO:0000256" key="3">
    <source>
        <dbReference type="ARBA" id="ARBA00022729"/>
    </source>
</evidence>
<evidence type="ECO:0000256" key="2">
    <source>
        <dbReference type="ARBA" id="ARBA00022448"/>
    </source>
</evidence>
<organism evidence="5 6">
    <name type="scientific">Hungatella hathewayi</name>
    <dbReference type="NCBI Taxonomy" id="154046"/>
    <lineage>
        <taxon>Bacteria</taxon>
        <taxon>Bacillati</taxon>
        <taxon>Bacillota</taxon>
        <taxon>Clostridia</taxon>
        <taxon>Lachnospirales</taxon>
        <taxon>Lachnospiraceae</taxon>
        <taxon>Hungatella</taxon>
    </lineage>
</organism>
<dbReference type="Pfam" id="PF13416">
    <property type="entry name" value="SBP_bac_8"/>
    <property type="match status" value="1"/>
</dbReference>